<organism evidence="1 2">
    <name type="scientific">Hymenobacter jejuensis</name>
    <dbReference type="NCBI Taxonomy" id="2502781"/>
    <lineage>
        <taxon>Bacteria</taxon>
        <taxon>Pseudomonadati</taxon>
        <taxon>Bacteroidota</taxon>
        <taxon>Cytophagia</taxon>
        <taxon>Cytophagales</taxon>
        <taxon>Hymenobacteraceae</taxon>
        <taxon>Hymenobacter</taxon>
    </lineage>
</organism>
<dbReference type="AlphaFoldDB" id="A0A5B7ZXG3"/>
<dbReference type="Proteomes" id="UP000305398">
    <property type="component" value="Chromosome"/>
</dbReference>
<dbReference type="OrthoDB" id="649282at2"/>
<evidence type="ECO:0000313" key="2">
    <source>
        <dbReference type="Proteomes" id="UP000305398"/>
    </source>
</evidence>
<accession>A0A5B7ZXG3</accession>
<protein>
    <submittedName>
        <fullName evidence="1">Uncharacterized protein</fullName>
    </submittedName>
</protein>
<dbReference type="RefSeq" id="WP_139514748.1">
    <property type="nucleotide sequence ID" value="NZ_CP040896.1"/>
</dbReference>
<dbReference type="KEGG" id="hyj:FHG12_05355"/>
<gene>
    <name evidence="1" type="ORF">FHG12_05355</name>
</gene>
<proteinExistence type="predicted"/>
<reference evidence="1 2" key="1">
    <citation type="submission" date="2019-06" db="EMBL/GenBank/DDBJ databases">
        <authorList>
            <person name="Srinivasan S."/>
        </authorList>
    </citation>
    <scope>NUCLEOTIDE SEQUENCE [LARGE SCALE GENOMIC DNA]</scope>
    <source>
        <strain evidence="1 2">17J68-5</strain>
    </source>
</reference>
<sequence length="97" mass="10774">MAEAFKTYLTHKVDQVNHEGFYREYKGLCADIATVVQEIDPAYAFPHALVSTLLEAARKQLFFSQHLPSLTDVPTPESAGKYILGFLESIAFPVVGN</sequence>
<keyword evidence="2" id="KW-1185">Reference proteome</keyword>
<name>A0A5B7ZXG3_9BACT</name>
<evidence type="ECO:0000313" key="1">
    <source>
        <dbReference type="EMBL" id="QDA59567.1"/>
    </source>
</evidence>
<dbReference type="EMBL" id="CP040896">
    <property type="protein sequence ID" value="QDA59567.1"/>
    <property type="molecule type" value="Genomic_DNA"/>
</dbReference>